<keyword evidence="8" id="KW-1185">Reference proteome</keyword>
<dbReference type="InterPro" id="IPR006143">
    <property type="entry name" value="RND_pump_MFP"/>
</dbReference>
<comment type="caution">
    <text evidence="7">The sequence shown here is derived from an EMBL/GenBank/DDBJ whole genome shotgun (WGS) entry which is preliminary data.</text>
</comment>
<dbReference type="SUPFAM" id="SSF111369">
    <property type="entry name" value="HlyD-like secretion proteins"/>
    <property type="match status" value="1"/>
</dbReference>
<dbReference type="Gene3D" id="1.10.287.470">
    <property type="entry name" value="Helix hairpin bin"/>
    <property type="match status" value="1"/>
</dbReference>
<dbReference type="EMBL" id="JAACYA010000001">
    <property type="protein sequence ID" value="MBK3331906.1"/>
    <property type="molecule type" value="Genomic_DNA"/>
</dbReference>
<dbReference type="InterPro" id="IPR058625">
    <property type="entry name" value="MdtA-like_BSH"/>
</dbReference>
<dbReference type="InterPro" id="IPR058624">
    <property type="entry name" value="MdtA-like_HH"/>
</dbReference>
<gene>
    <name evidence="7" type="ORF">GWK41_02340</name>
</gene>
<sequence length="388" mass="43258">MKSVIRFILFFIIPIALFILWIGGYFSPRIEPGYAKEEVKEVVKLPTVKVTSQKVYRYYQIDGSVVSDNNAKVATKLMARILKINVKEGDYVKKGQLLAVLDDSEIRQNIKEAKAGLEELSKAREEALSGLKGAEAAYQFAKRTYERFKNLYRENAVSKQQLEEIETKMIGAKAQVDAIKAKLKQLDAKEKQVRAKLKYAQIMQSYAYIKAPFDGVIIKKMNDVGDMAAPGMPLFVIGDKNLKFISMVDESLINKVNVGDTVDLFIDTVGKKYSAKIVEKSNSIDPMNRTFTVKAQLPQDSSLKPGMYGKMRIKIGEEKKILVPATAVTKWGQLDAVYTVDEDGVAHLTFVKTGETVNGKVEIISGLKEGMEIVASDVDKACEGCKVR</sequence>
<dbReference type="Pfam" id="PF25917">
    <property type="entry name" value="BSH_RND"/>
    <property type="match status" value="1"/>
</dbReference>
<dbReference type="PANTHER" id="PTHR30469:SF15">
    <property type="entry name" value="HLYD FAMILY OF SECRETION PROTEINS"/>
    <property type="match status" value="1"/>
</dbReference>
<dbReference type="Gene3D" id="2.40.50.100">
    <property type="match status" value="1"/>
</dbReference>
<keyword evidence="2" id="KW-0175">Coiled coil</keyword>
<keyword evidence="3" id="KW-0812">Transmembrane</keyword>
<keyword evidence="3" id="KW-1133">Transmembrane helix</keyword>
<reference evidence="7 8" key="1">
    <citation type="journal article" date="2021" name="Syst. Appl. Microbiol.">
        <title>Persephonella atlantica sp. nov.: How to adapt to physico-chemical gradients in high temperature hydrothermal habitats.</title>
        <authorList>
            <person name="Francois D.X."/>
            <person name="Godfroy A."/>
            <person name="Mathien C."/>
            <person name="Aube J."/>
            <person name="Cathalot C."/>
            <person name="Lesongeur F."/>
            <person name="L'Haridon S."/>
            <person name="Philippon X."/>
            <person name="Roussel E.G."/>
        </authorList>
    </citation>
    <scope>NUCLEOTIDE SEQUENCE [LARGE SCALE GENOMIC DNA]</scope>
    <source>
        <strain evidence="7 8">MO1340</strain>
    </source>
</reference>
<dbReference type="NCBIfam" id="TIGR01730">
    <property type="entry name" value="RND_mfp"/>
    <property type="match status" value="1"/>
</dbReference>
<evidence type="ECO:0000313" key="7">
    <source>
        <dbReference type="EMBL" id="MBK3331906.1"/>
    </source>
</evidence>
<keyword evidence="3" id="KW-0472">Membrane</keyword>
<feature type="transmembrane region" description="Helical" evidence="3">
    <location>
        <begin position="7"/>
        <end position="26"/>
    </location>
</feature>
<feature type="domain" description="Multidrug resistance protein MdtA-like barrel-sandwich hybrid" evidence="5">
    <location>
        <begin position="70"/>
        <end position="235"/>
    </location>
</feature>
<accession>A0ABS1GG54</accession>
<dbReference type="PRINTS" id="PR01490">
    <property type="entry name" value="RTXTOXIND"/>
</dbReference>
<evidence type="ECO:0000259" key="6">
    <source>
        <dbReference type="Pfam" id="PF25989"/>
    </source>
</evidence>
<dbReference type="Proteomes" id="UP000772812">
    <property type="component" value="Unassembled WGS sequence"/>
</dbReference>
<evidence type="ECO:0000256" key="3">
    <source>
        <dbReference type="SAM" id="Phobius"/>
    </source>
</evidence>
<dbReference type="Gene3D" id="2.40.420.20">
    <property type="match status" value="1"/>
</dbReference>
<organism evidence="7 8">
    <name type="scientific">Persephonella atlantica</name>
    <dbReference type="NCBI Taxonomy" id="2699429"/>
    <lineage>
        <taxon>Bacteria</taxon>
        <taxon>Pseudomonadati</taxon>
        <taxon>Aquificota</taxon>
        <taxon>Aquificia</taxon>
        <taxon>Aquificales</taxon>
        <taxon>Hydrogenothermaceae</taxon>
        <taxon>Persephonella</taxon>
    </lineage>
</organism>
<dbReference type="PANTHER" id="PTHR30469">
    <property type="entry name" value="MULTIDRUG RESISTANCE PROTEIN MDTA"/>
    <property type="match status" value="1"/>
</dbReference>
<dbReference type="Gene3D" id="2.40.30.170">
    <property type="match status" value="1"/>
</dbReference>
<evidence type="ECO:0000256" key="1">
    <source>
        <dbReference type="ARBA" id="ARBA00009477"/>
    </source>
</evidence>
<evidence type="ECO:0000259" key="5">
    <source>
        <dbReference type="Pfam" id="PF25917"/>
    </source>
</evidence>
<proteinExistence type="inferred from homology"/>
<name>A0ABS1GG54_9AQUI</name>
<protein>
    <submittedName>
        <fullName evidence="7">Efflux RND transporter periplasmic adaptor subunit</fullName>
    </submittedName>
</protein>
<evidence type="ECO:0000256" key="2">
    <source>
        <dbReference type="SAM" id="Coils"/>
    </source>
</evidence>
<evidence type="ECO:0000313" key="8">
    <source>
        <dbReference type="Proteomes" id="UP000772812"/>
    </source>
</evidence>
<feature type="coiled-coil region" evidence="2">
    <location>
        <begin position="117"/>
        <end position="196"/>
    </location>
</feature>
<dbReference type="Pfam" id="PF25876">
    <property type="entry name" value="HH_MFP_RND"/>
    <property type="match status" value="1"/>
</dbReference>
<feature type="domain" description="Multidrug resistance protein MdtA-like alpha-helical hairpin" evidence="4">
    <location>
        <begin position="130"/>
        <end position="200"/>
    </location>
</feature>
<dbReference type="InterPro" id="IPR058637">
    <property type="entry name" value="YknX-like_C"/>
</dbReference>
<evidence type="ECO:0000259" key="4">
    <source>
        <dbReference type="Pfam" id="PF25876"/>
    </source>
</evidence>
<comment type="similarity">
    <text evidence="1">Belongs to the membrane fusion protein (MFP) (TC 8.A.1) family.</text>
</comment>
<feature type="domain" description="YknX-like C-terminal permuted SH3-like" evidence="6">
    <location>
        <begin position="323"/>
        <end position="387"/>
    </location>
</feature>
<dbReference type="RefSeq" id="WP_200673306.1">
    <property type="nucleotide sequence ID" value="NZ_JAACYA010000001.1"/>
</dbReference>
<dbReference type="Pfam" id="PF25989">
    <property type="entry name" value="YknX_C"/>
    <property type="match status" value="1"/>
</dbReference>